<reference evidence="2" key="1">
    <citation type="submission" date="2017-08" db="EMBL/GenBank/DDBJ databases">
        <authorList>
            <person name="Varghese N."/>
            <person name="Submissions S."/>
        </authorList>
    </citation>
    <scope>NUCLEOTIDE SEQUENCE [LARGE SCALE GENOMIC DNA]</scope>
    <source>
        <strain evidence="2">JA276</strain>
    </source>
</reference>
<protein>
    <submittedName>
        <fullName evidence="1">Phage gp16-like protein</fullName>
    </submittedName>
</protein>
<evidence type="ECO:0000313" key="1">
    <source>
        <dbReference type="EMBL" id="SOC19566.1"/>
    </source>
</evidence>
<gene>
    <name evidence="1" type="ORF">SAMN05877831_11813</name>
</gene>
<keyword evidence="2" id="KW-1185">Reference proteome</keyword>
<evidence type="ECO:0000313" key="2">
    <source>
        <dbReference type="Proteomes" id="UP000219111"/>
    </source>
</evidence>
<dbReference type="Proteomes" id="UP000219111">
    <property type="component" value="Unassembled WGS sequence"/>
</dbReference>
<accession>A0A285TCL4</accession>
<dbReference type="EMBL" id="OBMT01000018">
    <property type="protein sequence ID" value="SOC19566.1"/>
    <property type="molecule type" value="Genomic_DNA"/>
</dbReference>
<organism evidence="1 2">
    <name type="scientific">Rhodobacter maris</name>
    <dbReference type="NCBI Taxonomy" id="446682"/>
    <lineage>
        <taxon>Bacteria</taxon>
        <taxon>Pseudomonadati</taxon>
        <taxon>Pseudomonadota</taxon>
        <taxon>Alphaproteobacteria</taxon>
        <taxon>Rhodobacterales</taxon>
        <taxon>Rhodobacter group</taxon>
        <taxon>Rhodobacter</taxon>
    </lineage>
</organism>
<sequence length="209" mass="23555">MSAVKMIYAGIRALGIEEEDDRRDLYQRITGKRRLREMTPAEKDAVVSELRRLGFKVASPRRQLDGPFAKKLQALWIAGWNLGLIRSADDAALLAFIKRQTGIDHPRWLRDPKQADKAIEALKAWTARDGGVMWGNTQGFSWLRLPGARVAWAQWRKIRPEASLAQWQPFSAVVLQEVMGGQRANLDALTAADWRTVNNALGEIIRGAK</sequence>
<dbReference type="RefSeq" id="WP_097071306.1">
    <property type="nucleotide sequence ID" value="NZ_OBMT01000018.1"/>
</dbReference>
<dbReference type="OrthoDB" id="7353918at2"/>
<dbReference type="Pfam" id="PF06252">
    <property type="entry name" value="GemA"/>
    <property type="match status" value="1"/>
</dbReference>
<proteinExistence type="predicted"/>
<dbReference type="AlphaFoldDB" id="A0A285TCL4"/>
<name>A0A285TCL4_9RHOB</name>
<dbReference type="InterPro" id="IPR009363">
    <property type="entry name" value="Phage_Mu_Gp16"/>
</dbReference>